<keyword evidence="8 12" id="KW-0443">Lipid metabolism</keyword>
<protein>
    <recommendedName>
        <fullName evidence="11 12">Elongation of fatty acids protein</fullName>
        <ecNumber evidence="12">2.3.1.-</ecNumber>
    </recommendedName>
</protein>
<feature type="transmembrane region" description="Helical" evidence="12">
    <location>
        <begin position="162"/>
        <end position="183"/>
    </location>
</feature>
<dbReference type="GO" id="GO:0019367">
    <property type="term" value="P:fatty acid elongation, saturated fatty acid"/>
    <property type="evidence" value="ECO:0007669"/>
    <property type="project" value="TreeGrafter"/>
</dbReference>
<evidence type="ECO:0000256" key="9">
    <source>
        <dbReference type="ARBA" id="ARBA00023136"/>
    </source>
</evidence>
<evidence type="ECO:0000256" key="10">
    <source>
        <dbReference type="ARBA" id="ARBA00023160"/>
    </source>
</evidence>
<keyword evidence="14" id="KW-1185">Reference proteome</keyword>
<evidence type="ECO:0000313" key="13">
    <source>
        <dbReference type="EMBL" id="EPY32230.1"/>
    </source>
</evidence>
<evidence type="ECO:0000256" key="2">
    <source>
        <dbReference type="ARBA" id="ARBA00007263"/>
    </source>
</evidence>
<feature type="transmembrane region" description="Helical" evidence="12">
    <location>
        <begin position="195"/>
        <end position="219"/>
    </location>
</feature>
<comment type="caution">
    <text evidence="13">The sequence shown here is derived from an EMBL/GenBank/DDBJ whole genome shotgun (WGS) entry which is preliminary data.</text>
</comment>
<evidence type="ECO:0000256" key="6">
    <source>
        <dbReference type="ARBA" id="ARBA00022832"/>
    </source>
</evidence>
<accession>S9W8R7</accession>
<comment type="subcellular location">
    <subcellularLocation>
        <location evidence="1">Membrane</location>
        <topology evidence="1">Multi-pass membrane protein</topology>
    </subcellularLocation>
</comment>
<evidence type="ECO:0000256" key="12">
    <source>
        <dbReference type="RuleBase" id="RU361115"/>
    </source>
</evidence>
<evidence type="ECO:0000256" key="8">
    <source>
        <dbReference type="ARBA" id="ARBA00023098"/>
    </source>
</evidence>
<dbReference type="AlphaFoldDB" id="S9W8R7"/>
<dbReference type="GO" id="GO:0034626">
    <property type="term" value="P:fatty acid elongation, polyunsaturated fatty acid"/>
    <property type="evidence" value="ECO:0007669"/>
    <property type="project" value="TreeGrafter"/>
</dbReference>
<evidence type="ECO:0000256" key="4">
    <source>
        <dbReference type="ARBA" id="ARBA00022679"/>
    </source>
</evidence>
<evidence type="ECO:0000256" key="5">
    <source>
        <dbReference type="ARBA" id="ARBA00022692"/>
    </source>
</evidence>
<dbReference type="Pfam" id="PF01151">
    <property type="entry name" value="ELO"/>
    <property type="match status" value="1"/>
</dbReference>
<comment type="catalytic activity">
    <reaction evidence="12">
        <text>an acyl-CoA + malonyl-CoA + H(+) = a 3-oxoacyl-CoA + CO2 + CoA</text>
        <dbReference type="Rhea" id="RHEA:50252"/>
        <dbReference type="ChEBI" id="CHEBI:15378"/>
        <dbReference type="ChEBI" id="CHEBI:16526"/>
        <dbReference type="ChEBI" id="CHEBI:57287"/>
        <dbReference type="ChEBI" id="CHEBI:57384"/>
        <dbReference type="ChEBI" id="CHEBI:58342"/>
        <dbReference type="ChEBI" id="CHEBI:90726"/>
    </reaction>
    <physiologicalReaction direction="left-to-right" evidence="12">
        <dbReference type="Rhea" id="RHEA:50253"/>
    </physiologicalReaction>
</comment>
<evidence type="ECO:0000256" key="1">
    <source>
        <dbReference type="ARBA" id="ARBA00004141"/>
    </source>
</evidence>
<dbReference type="InterPro" id="IPR002076">
    <property type="entry name" value="ELO_fam"/>
</dbReference>
<reference evidence="13 14" key="1">
    <citation type="journal article" date="2013" name="PLoS ONE">
        <title>Predicting the Proteins of Angomonas deanei, Strigomonas culicis and Their Respective Endosymbionts Reveals New Aspects of the Trypanosomatidae Family.</title>
        <authorList>
            <person name="Motta M.C."/>
            <person name="Martins A.C."/>
            <person name="de Souza S.S."/>
            <person name="Catta-Preta C.M."/>
            <person name="Silva R."/>
            <person name="Klein C.C."/>
            <person name="de Almeida L.G."/>
            <person name="de Lima Cunha O."/>
            <person name="Ciapina L.P."/>
            <person name="Brocchi M."/>
            <person name="Colabardini A.C."/>
            <person name="de Araujo Lima B."/>
            <person name="Machado C.R."/>
            <person name="de Almeida Soares C.M."/>
            <person name="Probst C.M."/>
            <person name="de Menezes C.B."/>
            <person name="Thompson C.E."/>
            <person name="Bartholomeu D.C."/>
            <person name="Gradia D.F."/>
            <person name="Pavoni D.P."/>
            <person name="Grisard E.C."/>
            <person name="Fantinatti-Garboggini F."/>
            <person name="Marchini F.K."/>
            <person name="Rodrigues-Luiz G.F."/>
            <person name="Wagner G."/>
            <person name="Goldman G.H."/>
            <person name="Fietto J.L."/>
            <person name="Elias M.C."/>
            <person name="Goldman M.H."/>
            <person name="Sagot M.F."/>
            <person name="Pereira M."/>
            <person name="Stoco P.H."/>
            <person name="de Mendonca-Neto R.P."/>
            <person name="Teixeira S.M."/>
            <person name="Maciel T.E."/>
            <person name="de Oliveira Mendes T.A."/>
            <person name="Urmenyi T.P."/>
            <person name="de Souza W."/>
            <person name="Schenkman S."/>
            <person name="de Vasconcelos A.T."/>
        </authorList>
    </citation>
    <scope>NUCLEOTIDE SEQUENCE [LARGE SCALE GENOMIC DNA]</scope>
</reference>
<proteinExistence type="inferred from homology"/>
<dbReference type="EC" id="2.3.1.-" evidence="12"/>
<feature type="transmembrane region" description="Helical" evidence="12">
    <location>
        <begin position="101"/>
        <end position="118"/>
    </location>
</feature>
<dbReference type="GO" id="GO:0030148">
    <property type="term" value="P:sphingolipid biosynthetic process"/>
    <property type="evidence" value="ECO:0007669"/>
    <property type="project" value="TreeGrafter"/>
</dbReference>
<dbReference type="PANTHER" id="PTHR11157:SF161">
    <property type="entry name" value="ELONGATION OF FATTY ACIDS PROTEIN"/>
    <property type="match status" value="1"/>
</dbReference>
<dbReference type="EMBL" id="ATMH01002915">
    <property type="protein sequence ID" value="EPY32230.1"/>
    <property type="molecule type" value="Genomic_DNA"/>
</dbReference>
<evidence type="ECO:0000256" key="11">
    <source>
        <dbReference type="ARBA" id="ARBA00044291"/>
    </source>
</evidence>
<keyword evidence="10 12" id="KW-0275">Fatty acid biosynthesis</keyword>
<dbReference type="GO" id="GO:0034625">
    <property type="term" value="P:fatty acid elongation, monounsaturated fatty acid"/>
    <property type="evidence" value="ECO:0007669"/>
    <property type="project" value="TreeGrafter"/>
</dbReference>
<keyword evidence="7 12" id="KW-1133">Transmembrane helix</keyword>
<evidence type="ECO:0000256" key="3">
    <source>
        <dbReference type="ARBA" id="ARBA00022516"/>
    </source>
</evidence>
<gene>
    <name evidence="13" type="ORF">STCU_02915</name>
</gene>
<keyword evidence="4 12" id="KW-0808">Transferase</keyword>
<feature type="transmembrane region" description="Helical" evidence="12">
    <location>
        <begin position="139"/>
        <end position="156"/>
    </location>
</feature>
<name>S9W8R7_9TRYP</name>
<organism evidence="13 14">
    <name type="scientific">Strigomonas culicis</name>
    <dbReference type="NCBI Taxonomy" id="28005"/>
    <lineage>
        <taxon>Eukaryota</taxon>
        <taxon>Discoba</taxon>
        <taxon>Euglenozoa</taxon>
        <taxon>Kinetoplastea</taxon>
        <taxon>Metakinetoplastina</taxon>
        <taxon>Trypanosomatida</taxon>
        <taxon>Trypanosomatidae</taxon>
        <taxon>Strigomonadinae</taxon>
        <taxon>Strigomonas</taxon>
    </lineage>
</organism>
<sequence length="315" mass="36405">MFPWVILWSGTDIRTWMMDNVDICAVLCFSYLGMIRYGPWLFTKLLGSGTEDPAWLRFSMIIWNLFLSAFSFFGMIVIVPPLAKTFWEKGWHDTLCLNNEALLYTGTVGSWMGLFAFSKTFELIDTLWLVIQKKKLPPFLHWYHHVSVLTFAWMSYGVGNSTMAIFAAMNITVHAIMYFYFAICAMGLKKLVRPFAPFITSIQILQMVGGSAVTFYSFIVNFSSYQAGINDVNKLPCGVAKATSRYGCLMYLSYLYLFSEMFVKSYIKKPAPRPRKDKALRFIFFCLFNTVLKIRKRSDRTLKSNLSNHLFLNIY</sequence>
<dbReference type="PANTHER" id="PTHR11157">
    <property type="entry name" value="FATTY ACID ACYL TRANSFERASE-RELATED"/>
    <property type="match status" value="1"/>
</dbReference>
<comment type="similarity">
    <text evidence="2 12">Belongs to the ELO family.</text>
</comment>
<feature type="transmembrane region" description="Helical" evidence="12">
    <location>
        <begin position="54"/>
        <end position="81"/>
    </location>
</feature>
<evidence type="ECO:0000256" key="7">
    <source>
        <dbReference type="ARBA" id="ARBA00022989"/>
    </source>
</evidence>
<keyword evidence="9 12" id="KW-0472">Membrane</keyword>
<dbReference type="GO" id="GO:0042761">
    <property type="term" value="P:very long-chain fatty acid biosynthetic process"/>
    <property type="evidence" value="ECO:0007669"/>
    <property type="project" value="TreeGrafter"/>
</dbReference>
<feature type="transmembrane region" description="Helical" evidence="12">
    <location>
        <begin position="20"/>
        <end position="42"/>
    </location>
</feature>
<keyword evidence="3 12" id="KW-0444">Lipid biosynthesis</keyword>
<keyword evidence="5 12" id="KW-0812">Transmembrane</keyword>
<dbReference type="GO" id="GO:0009922">
    <property type="term" value="F:fatty acid elongase activity"/>
    <property type="evidence" value="ECO:0007669"/>
    <property type="project" value="InterPro"/>
</dbReference>
<dbReference type="OrthoDB" id="434092at2759"/>
<dbReference type="GO" id="GO:0005789">
    <property type="term" value="C:endoplasmic reticulum membrane"/>
    <property type="evidence" value="ECO:0007669"/>
    <property type="project" value="TreeGrafter"/>
</dbReference>
<evidence type="ECO:0000313" key="14">
    <source>
        <dbReference type="Proteomes" id="UP000015354"/>
    </source>
</evidence>
<dbReference type="Proteomes" id="UP000015354">
    <property type="component" value="Unassembled WGS sequence"/>
</dbReference>
<keyword evidence="6 12" id="KW-0276">Fatty acid metabolism</keyword>